<dbReference type="GO" id="GO:0050660">
    <property type="term" value="F:flavin adenine dinucleotide binding"/>
    <property type="evidence" value="ECO:0007669"/>
    <property type="project" value="InterPro"/>
</dbReference>
<evidence type="ECO:0000313" key="8">
    <source>
        <dbReference type="EMBL" id="MVQ28786.1"/>
    </source>
</evidence>
<dbReference type="Gene3D" id="1.10.540.10">
    <property type="entry name" value="Acyl-CoA dehydrogenase/oxidase, N-terminal domain"/>
    <property type="match status" value="1"/>
</dbReference>
<accession>A0A6N8IRP7</accession>
<comment type="caution">
    <text evidence="8">The sequence shown here is derived from an EMBL/GenBank/DDBJ whole genome shotgun (WGS) entry which is preliminary data.</text>
</comment>
<sequence>MDDLLSDALRQLLQDQCTPQLVRAVESGQSPAGLWAQLEESGFADALVPEDQGGAGLALSDVFPLLALCGSQAVPVPLAHTMLARALLAQAGVDRPQGSIAIASVTSRQAGGVRCAFTSFGRVADWVLTAIDGATVLLPTAQAASEPGVFALDASLQWTEAALSRARQVPGAHDLEALQACAAAAQLSGALMDTFHRTLQYANERQQFGRPIGKFQAIQHQLSVMAEHAFAARMAAQMGCHSATAAPDRLRVAVAKARTSEAALEVAGLAHSIHGAIGFTAEFDLQLYTRRLHAWRQAAGSESYWQEVLGEELVDRRDGLALDLVRATTDVD</sequence>
<dbReference type="InterPro" id="IPR036250">
    <property type="entry name" value="AcylCo_DH-like_C"/>
</dbReference>
<evidence type="ECO:0000256" key="5">
    <source>
        <dbReference type="ARBA" id="ARBA00023002"/>
    </source>
</evidence>
<keyword evidence="5" id="KW-0560">Oxidoreductase</keyword>
<evidence type="ECO:0000256" key="4">
    <source>
        <dbReference type="ARBA" id="ARBA00022827"/>
    </source>
</evidence>
<comment type="cofactor">
    <cofactor evidence="1">
        <name>FAD</name>
        <dbReference type="ChEBI" id="CHEBI:57692"/>
    </cofactor>
</comment>
<evidence type="ECO:0000256" key="3">
    <source>
        <dbReference type="ARBA" id="ARBA00022630"/>
    </source>
</evidence>
<gene>
    <name evidence="8" type="ORF">GON04_04990</name>
</gene>
<dbReference type="InterPro" id="IPR013786">
    <property type="entry name" value="AcylCoA_DH/ox_N"/>
</dbReference>
<dbReference type="InterPro" id="IPR009075">
    <property type="entry name" value="AcylCo_DH/oxidase_C"/>
</dbReference>
<evidence type="ECO:0000256" key="2">
    <source>
        <dbReference type="ARBA" id="ARBA00009347"/>
    </source>
</evidence>
<dbReference type="PANTHER" id="PTHR43884">
    <property type="entry name" value="ACYL-COA DEHYDROGENASE"/>
    <property type="match status" value="1"/>
</dbReference>
<dbReference type="RefSeq" id="WP_157396850.1">
    <property type="nucleotide sequence ID" value="NZ_WSEL01000003.1"/>
</dbReference>
<organism evidence="8 9">
    <name type="scientific">Ramlibacter pinisoli</name>
    <dbReference type="NCBI Taxonomy" id="2682844"/>
    <lineage>
        <taxon>Bacteria</taxon>
        <taxon>Pseudomonadati</taxon>
        <taxon>Pseudomonadota</taxon>
        <taxon>Betaproteobacteria</taxon>
        <taxon>Burkholderiales</taxon>
        <taxon>Comamonadaceae</taxon>
        <taxon>Ramlibacter</taxon>
    </lineage>
</organism>
<comment type="similarity">
    <text evidence="2">Belongs to the acyl-CoA dehydrogenase family.</text>
</comment>
<dbReference type="InterPro" id="IPR009100">
    <property type="entry name" value="AcylCoA_DH/oxidase_NM_dom_sf"/>
</dbReference>
<evidence type="ECO:0000259" key="6">
    <source>
        <dbReference type="Pfam" id="PF00441"/>
    </source>
</evidence>
<dbReference type="SUPFAM" id="SSF47203">
    <property type="entry name" value="Acyl-CoA dehydrogenase C-terminal domain-like"/>
    <property type="match status" value="1"/>
</dbReference>
<name>A0A6N8IRP7_9BURK</name>
<dbReference type="AlphaFoldDB" id="A0A6N8IRP7"/>
<dbReference type="Pfam" id="PF02771">
    <property type="entry name" value="Acyl-CoA_dh_N"/>
    <property type="match status" value="1"/>
</dbReference>
<keyword evidence="9" id="KW-1185">Reference proteome</keyword>
<keyword evidence="4" id="KW-0274">FAD</keyword>
<dbReference type="InterPro" id="IPR037069">
    <property type="entry name" value="AcylCoA_DH/ox_N_sf"/>
</dbReference>
<dbReference type="EMBL" id="WSEL01000003">
    <property type="protein sequence ID" value="MVQ28786.1"/>
    <property type="molecule type" value="Genomic_DNA"/>
</dbReference>
<dbReference type="Proteomes" id="UP000469385">
    <property type="component" value="Unassembled WGS sequence"/>
</dbReference>
<keyword evidence="3" id="KW-0285">Flavoprotein</keyword>
<dbReference type="GO" id="GO:0003995">
    <property type="term" value="F:acyl-CoA dehydrogenase activity"/>
    <property type="evidence" value="ECO:0007669"/>
    <property type="project" value="TreeGrafter"/>
</dbReference>
<feature type="domain" description="Acyl-CoA dehydrogenase/oxidase C-terminal" evidence="6">
    <location>
        <begin position="182"/>
        <end position="306"/>
    </location>
</feature>
<protein>
    <submittedName>
        <fullName evidence="8">Acyl-CoA dehydrogenase</fullName>
    </submittedName>
</protein>
<reference evidence="8 9" key="1">
    <citation type="submission" date="2019-12" db="EMBL/GenBank/DDBJ databases">
        <authorList>
            <person name="Huq M.A."/>
        </authorList>
    </citation>
    <scope>NUCLEOTIDE SEQUENCE [LARGE SCALE GENOMIC DNA]</scope>
    <source>
        <strain evidence="8 9">MAH-25</strain>
    </source>
</reference>
<evidence type="ECO:0000313" key="9">
    <source>
        <dbReference type="Proteomes" id="UP000469385"/>
    </source>
</evidence>
<evidence type="ECO:0000259" key="7">
    <source>
        <dbReference type="Pfam" id="PF02771"/>
    </source>
</evidence>
<dbReference type="PANTHER" id="PTHR43884:SF20">
    <property type="entry name" value="ACYL-COA DEHYDROGENASE FADE28"/>
    <property type="match status" value="1"/>
</dbReference>
<feature type="domain" description="Acyl-CoA dehydrogenase/oxidase N-terminal" evidence="7">
    <location>
        <begin position="4"/>
        <end position="92"/>
    </location>
</feature>
<dbReference type="Pfam" id="PF00441">
    <property type="entry name" value="Acyl-CoA_dh_1"/>
    <property type="match status" value="1"/>
</dbReference>
<proteinExistence type="inferred from homology"/>
<dbReference type="SUPFAM" id="SSF56645">
    <property type="entry name" value="Acyl-CoA dehydrogenase NM domain-like"/>
    <property type="match status" value="1"/>
</dbReference>
<evidence type="ECO:0000256" key="1">
    <source>
        <dbReference type="ARBA" id="ARBA00001974"/>
    </source>
</evidence>
<dbReference type="Gene3D" id="1.20.140.10">
    <property type="entry name" value="Butyryl-CoA Dehydrogenase, subunit A, domain 3"/>
    <property type="match status" value="1"/>
</dbReference>